<evidence type="ECO:0000313" key="1">
    <source>
        <dbReference type="EMBL" id="JAD70211.1"/>
    </source>
</evidence>
<reference evidence="1" key="2">
    <citation type="journal article" date="2015" name="Data Brief">
        <title>Shoot transcriptome of the giant reed, Arundo donax.</title>
        <authorList>
            <person name="Barrero R.A."/>
            <person name="Guerrero F.D."/>
            <person name="Moolhuijzen P."/>
            <person name="Goolsby J.A."/>
            <person name="Tidwell J."/>
            <person name="Bellgard S.E."/>
            <person name="Bellgard M.I."/>
        </authorList>
    </citation>
    <scope>NUCLEOTIDE SEQUENCE</scope>
    <source>
        <tissue evidence="1">Shoot tissue taken approximately 20 cm above the soil surface</tissue>
    </source>
</reference>
<sequence>MLVTSAGSCTHMHMHALTRLTNNHCCCLFFIHVVRMGWLAGRLVADSYQR</sequence>
<dbReference type="AlphaFoldDB" id="A0A0A9C3R2"/>
<accession>A0A0A9C3R2</accession>
<organism evidence="1">
    <name type="scientific">Arundo donax</name>
    <name type="common">Giant reed</name>
    <name type="synonym">Donax arundinaceus</name>
    <dbReference type="NCBI Taxonomy" id="35708"/>
    <lineage>
        <taxon>Eukaryota</taxon>
        <taxon>Viridiplantae</taxon>
        <taxon>Streptophyta</taxon>
        <taxon>Embryophyta</taxon>
        <taxon>Tracheophyta</taxon>
        <taxon>Spermatophyta</taxon>
        <taxon>Magnoliopsida</taxon>
        <taxon>Liliopsida</taxon>
        <taxon>Poales</taxon>
        <taxon>Poaceae</taxon>
        <taxon>PACMAD clade</taxon>
        <taxon>Arundinoideae</taxon>
        <taxon>Arundineae</taxon>
        <taxon>Arundo</taxon>
    </lineage>
</organism>
<reference evidence="1" key="1">
    <citation type="submission" date="2014-09" db="EMBL/GenBank/DDBJ databases">
        <authorList>
            <person name="Magalhaes I.L.F."/>
            <person name="Oliveira U."/>
            <person name="Santos F.R."/>
            <person name="Vidigal T.H.D.A."/>
            <person name="Brescovit A.D."/>
            <person name="Santos A.J."/>
        </authorList>
    </citation>
    <scope>NUCLEOTIDE SEQUENCE</scope>
    <source>
        <tissue evidence="1">Shoot tissue taken approximately 20 cm above the soil surface</tissue>
    </source>
</reference>
<dbReference type="EMBL" id="GBRH01227684">
    <property type="protein sequence ID" value="JAD70211.1"/>
    <property type="molecule type" value="Transcribed_RNA"/>
</dbReference>
<protein>
    <submittedName>
        <fullName evidence="1">Uncharacterized protein</fullName>
    </submittedName>
</protein>
<proteinExistence type="predicted"/>
<name>A0A0A9C3R2_ARUDO</name>